<dbReference type="OrthoDB" id="5857961at2759"/>
<dbReference type="Proteomes" id="UP000268014">
    <property type="component" value="Unassembled WGS sequence"/>
</dbReference>
<organism evidence="4">
    <name type="scientific">Haemonchus placei</name>
    <name type="common">Barber's pole worm</name>
    <dbReference type="NCBI Taxonomy" id="6290"/>
    <lineage>
        <taxon>Eukaryota</taxon>
        <taxon>Metazoa</taxon>
        <taxon>Ecdysozoa</taxon>
        <taxon>Nematoda</taxon>
        <taxon>Chromadorea</taxon>
        <taxon>Rhabditida</taxon>
        <taxon>Rhabditina</taxon>
        <taxon>Rhabditomorpha</taxon>
        <taxon>Strongyloidea</taxon>
        <taxon>Trichostrongylidae</taxon>
        <taxon>Haemonchus</taxon>
    </lineage>
</organism>
<evidence type="ECO:0000313" key="4">
    <source>
        <dbReference type="WBParaSite" id="HPLM_0000860401-mRNA-1"/>
    </source>
</evidence>
<gene>
    <name evidence="2" type="ORF">HPLM_LOCUS8596</name>
</gene>
<dbReference type="AlphaFoldDB" id="A0A0N4WDF3"/>
<feature type="compositionally biased region" description="Basic and acidic residues" evidence="1">
    <location>
        <begin position="278"/>
        <end position="294"/>
    </location>
</feature>
<feature type="region of interest" description="Disordered" evidence="1">
    <location>
        <begin position="262"/>
        <end position="294"/>
    </location>
</feature>
<keyword evidence="3" id="KW-1185">Reference proteome</keyword>
<dbReference type="OMA" id="LWRFVKF"/>
<reference evidence="2 3" key="2">
    <citation type="submission" date="2018-11" db="EMBL/GenBank/DDBJ databases">
        <authorList>
            <consortium name="Pathogen Informatics"/>
        </authorList>
    </citation>
    <scope>NUCLEOTIDE SEQUENCE [LARGE SCALE GENOMIC DNA]</scope>
    <source>
        <strain evidence="2 3">MHpl1</strain>
    </source>
</reference>
<sequence length="597" mass="66089">MPTLGITDKDCEGDGSYGGHEDLLFKKMQFKTVLPLEKMRSAAVHTLISRKLRESSAALRHKESRFISRHTDDAWKGSFTPATEATQFSHNNEAEAIEEIANYYIKNALIHSQQAHNGVSINPPSNVARIDPSCVLLTPKSPQPVVQRSAQPPKTVFPSFSESGGPALSQSSLSSANIPMRGTSLSLLTPMSGNVSLLSSSSANEKSFEFTGSPLTTVSEALSKANHLDNYNGARPSFGLGTLTSTPLAFMKKSSATHALSNGEIPKIDSNNQNVVPERNKDENKNTALPEKSEEPIKPFTQLENTEKSSKSFEDFYVEQMKLAEDYDLAKKRVEENKDQKVLRALTKRTIVEKVTVESKKTASLHEIATVSGFLCMLLNGKEVVGYGDKTLQLPEGDLRYYGFIITIESYMGVVERDPSLAVVISRILTLICGNVQQFEAVLMGKILRTSQLISLNEEKCKAYATRLAEIEDRRFALIPETSFIKLFIHLHVIGSASQRMSLFTSKALWRFVKFVTEENSRIMATAAILLGVIENGSNHLKMVDPKKWSVVLDRITNILLPRLETEVDEDALRRSIGEDAIVSSLRHAVLRRRSSG</sequence>
<evidence type="ECO:0000313" key="3">
    <source>
        <dbReference type="Proteomes" id="UP000268014"/>
    </source>
</evidence>
<protein>
    <submittedName>
        <fullName evidence="4">Protein kinase domain-containing protein</fullName>
    </submittedName>
</protein>
<name>A0A0N4WDF3_HAEPC</name>
<evidence type="ECO:0000256" key="1">
    <source>
        <dbReference type="SAM" id="MobiDB-lite"/>
    </source>
</evidence>
<proteinExistence type="predicted"/>
<dbReference type="WBParaSite" id="HPLM_0000860401-mRNA-1">
    <property type="protein sequence ID" value="HPLM_0000860401-mRNA-1"/>
    <property type="gene ID" value="HPLM_0000860401"/>
</dbReference>
<dbReference type="EMBL" id="UZAF01016893">
    <property type="protein sequence ID" value="VDO35324.1"/>
    <property type="molecule type" value="Genomic_DNA"/>
</dbReference>
<accession>A0A0N4WDF3</accession>
<reference evidence="4" key="1">
    <citation type="submission" date="2017-02" db="UniProtKB">
        <authorList>
            <consortium name="WormBaseParasite"/>
        </authorList>
    </citation>
    <scope>IDENTIFICATION</scope>
</reference>
<evidence type="ECO:0000313" key="2">
    <source>
        <dbReference type="EMBL" id="VDO35324.1"/>
    </source>
</evidence>